<evidence type="ECO:0000313" key="1">
    <source>
        <dbReference type="EMBL" id="SAL84753.1"/>
    </source>
</evidence>
<protein>
    <submittedName>
        <fullName evidence="1">Uncharacterized protein</fullName>
    </submittedName>
</protein>
<dbReference type="Pfam" id="PF20484">
    <property type="entry name" value="DUF6723"/>
    <property type="match status" value="1"/>
</dbReference>
<sequence>MATFSRRRPKHVLFPAQRFVAAKAGMSEADYAVYASYRPLSGRFIGTLKVVRLTDARLLYPFAGAEELGPFNTKDAAKEAAVRRGNEIINADLSNPEL</sequence>
<keyword evidence="2" id="KW-1185">Reference proteome</keyword>
<comment type="caution">
    <text evidence="1">The sequence shown here is derived from an EMBL/GenBank/DDBJ whole genome shotgun (WGS) entry which is preliminary data.</text>
</comment>
<reference evidence="1" key="1">
    <citation type="submission" date="2016-01" db="EMBL/GenBank/DDBJ databases">
        <authorList>
            <person name="Peeters C."/>
        </authorList>
    </citation>
    <scope>NUCLEOTIDE SEQUENCE [LARGE SCALE GENOMIC DNA]</scope>
    <source>
        <strain evidence="1">LMG 29317</strain>
    </source>
</reference>
<proteinExistence type="predicted"/>
<evidence type="ECO:0000313" key="2">
    <source>
        <dbReference type="Proteomes" id="UP000055019"/>
    </source>
</evidence>
<gene>
    <name evidence="1" type="ORF">AWB74_07049</name>
</gene>
<dbReference type="AlphaFoldDB" id="A0A158KVK7"/>
<dbReference type="Proteomes" id="UP000055019">
    <property type="component" value="Unassembled WGS sequence"/>
</dbReference>
<dbReference type="InterPro" id="IPR046569">
    <property type="entry name" value="DUF6723"/>
</dbReference>
<dbReference type="RefSeq" id="WP_061151245.1">
    <property type="nucleotide sequence ID" value="NZ_FCOM02000054.1"/>
</dbReference>
<dbReference type="EMBL" id="FCOM02000054">
    <property type="protein sequence ID" value="SAL84753.1"/>
    <property type="molecule type" value="Genomic_DNA"/>
</dbReference>
<organism evidence="1 2">
    <name type="scientific">Caballeronia arvi</name>
    <dbReference type="NCBI Taxonomy" id="1777135"/>
    <lineage>
        <taxon>Bacteria</taxon>
        <taxon>Pseudomonadati</taxon>
        <taxon>Pseudomonadota</taxon>
        <taxon>Betaproteobacteria</taxon>
        <taxon>Burkholderiales</taxon>
        <taxon>Burkholderiaceae</taxon>
        <taxon>Caballeronia</taxon>
    </lineage>
</organism>
<name>A0A158KVK7_9BURK</name>
<accession>A0A158KVK7</accession>
<dbReference type="OrthoDB" id="9131809at2"/>